<keyword evidence="1" id="KW-0963">Cytoplasm</keyword>
<dbReference type="HAMAP" id="MF_00420">
    <property type="entry name" value="PurL_2"/>
    <property type="match status" value="1"/>
</dbReference>
<dbReference type="PIRSF" id="PIRSF001587">
    <property type="entry name" value="FGAM_synthase_II"/>
    <property type="match status" value="1"/>
</dbReference>
<keyword evidence="2" id="KW-0436">Ligase</keyword>
<dbReference type="EMBL" id="UINC01001488">
    <property type="protein sequence ID" value="SUZ82043.1"/>
    <property type="molecule type" value="Genomic_DNA"/>
</dbReference>
<evidence type="ECO:0000256" key="6">
    <source>
        <dbReference type="ARBA" id="ARBA00022840"/>
    </source>
</evidence>
<dbReference type="GO" id="GO:0046872">
    <property type="term" value="F:metal ion binding"/>
    <property type="evidence" value="ECO:0007669"/>
    <property type="project" value="UniProtKB-KW"/>
</dbReference>
<keyword evidence="7" id="KW-0460">Magnesium</keyword>
<feature type="domain" description="PurM-like N-terminal" evidence="8">
    <location>
        <begin position="73"/>
        <end position="187"/>
    </location>
</feature>
<dbReference type="InterPro" id="IPR010918">
    <property type="entry name" value="PurM-like_C_dom"/>
</dbReference>
<dbReference type="Pfam" id="PF00586">
    <property type="entry name" value="AIRS"/>
    <property type="match status" value="2"/>
</dbReference>
<sequence length="745" mass="81511">MQNEPEVTLQLVKDHGLTGEEYRRILDLIGRTPNFTELGIFSVMWSEHCSYKSSRPFLKNLPTEGPNVLQGPGENAGVIDIGDGFAVVFKIESHNHPSFIEPHQGAATGIGGIMRDIFTMGARPIALLDSLRFGEMEDPRTRFLLNGVVDGISSYGNCTGVPTVGGEVYFDSCYNGNILVNAFCLGLAKSDGIFLAKAGSVGNRILYVGSKTGRDGIHGASLLASSEFDETTEEKRPTVQVGDPFTEKLLIEACLEIMEFNWVVGVQDMGAAGLTSSSFEMAHRSEAGVRMDLSKVPLREEGMTPYEILLSESQERMLFVIEPGHEGEAIAILDKWELDAAIIGEVIDEPSVRIQFDGKEVVNLPTFPVVDGALDLKRETERPKYLDKIDQLNLTELPEPSRGDKAFLKLLACPNIASKEWVYEQYDHMVRLDTLVFPGSDAAVLRIKGTKKAVAISVDCNSRFCYLDPYEGAAIAVAEGCRNVTCSGAKPIGLTNCLNFGNPEKPEIMWQFEQAVQGMGDTCLYFEIPVVSGNVSLYNETKGEAIFPTPIVAVVGLIEDQTKIMTQGFKKPGHCIGLIGFTMEDLGGSEYLKVLFDKTEGKPPVLDRKKEKQVQEFCLELIQKGLIQSAHDCSEGGLAIAIAESCFAAPEEALGAKLELESTLRGDTLLFGESQSRIVISFPEELTEQIENLALSYHVDFSLIGVTGGSQFTVSINGQEYIKQEIESIKNIWKTSLGRYAGQTT</sequence>
<dbReference type="InterPro" id="IPR010074">
    <property type="entry name" value="PRibForGlyAmidine_synth_PurL"/>
</dbReference>
<feature type="domain" description="PurM-like N-terminal" evidence="8">
    <location>
        <begin position="439"/>
        <end position="558"/>
    </location>
</feature>
<evidence type="ECO:0000256" key="3">
    <source>
        <dbReference type="ARBA" id="ARBA00022723"/>
    </source>
</evidence>
<dbReference type="SUPFAM" id="SSF55326">
    <property type="entry name" value="PurM N-terminal domain-like"/>
    <property type="match status" value="2"/>
</dbReference>
<dbReference type="PANTHER" id="PTHR43555">
    <property type="entry name" value="PHOSPHORIBOSYLFORMYLGLYCINAMIDINE SYNTHASE SUBUNIT PURL"/>
    <property type="match status" value="1"/>
</dbReference>
<keyword evidence="3" id="KW-0479">Metal-binding</keyword>
<dbReference type="InterPro" id="IPR036921">
    <property type="entry name" value="PurM-like_N_sf"/>
</dbReference>
<evidence type="ECO:0000313" key="11">
    <source>
        <dbReference type="EMBL" id="SUZ82043.1"/>
    </source>
</evidence>
<dbReference type="CDD" id="cd02204">
    <property type="entry name" value="PurL_repeat2"/>
    <property type="match status" value="1"/>
</dbReference>
<dbReference type="Pfam" id="PF18072">
    <property type="entry name" value="FGAR-AT_linker"/>
    <property type="match status" value="1"/>
</dbReference>
<gene>
    <name evidence="11" type="ORF">METZ01_LOCUS34897</name>
</gene>
<dbReference type="SUPFAM" id="SSF56042">
    <property type="entry name" value="PurM C-terminal domain-like"/>
    <property type="match status" value="2"/>
</dbReference>
<evidence type="ECO:0000259" key="10">
    <source>
        <dbReference type="Pfam" id="PF18072"/>
    </source>
</evidence>
<dbReference type="GO" id="GO:0005524">
    <property type="term" value="F:ATP binding"/>
    <property type="evidence" value="ECO:0007669"/>
    <property type="project" value="UniProtKB-KW"/>
</dbReference>
<dbReference type="NCBIfam" id="TIGR01736">
    <property type="entry name" value="FGAM_synth_II"/>
    <property type="match status" value="1"/>
</dbReference>
<dbReference type="InterPro" id="IPR041609">
    <property type="entry name" value="PurL_linker"/>
</dbReference>
<dbReference type="GO" id="GO:0004642">
    <property type="term" value="F:phosphoribosylformylglycinamidine synthase activity"/>
    <property type="evidence" value="ECO:0007669"/>
    <property type="project" value="InterPro"/>
</dbReference>
<keyword evidence="5" id="KW-0658">Purine biosynthesis</keyword>
<dbReference type="AlphaFoldDB" id="A0A381QWX8"/>
<evidence type="ECO:0000259" key="9">
    <source>
        <dbReference type="Pfam" id="PF02769"/>
    </source>
</evidence>
<keyword evidence="4" id="KW-0547">Nucleotide-binding</keyword>
<reference evidence="11" key="1">
    <citation type="submission" date="2018-05" db="EMBL/GenBank/DDBJ databases">
        <authorList>
            <person name="Lanie J.A."/>
            <person name="Ng W.-L."/>
            <person name="Kazmierczak K.M."/>
            <person name="Andrzejewski T.M."/>
            <person name="Davidsen T.M."/>
            <person name="Wayne K.J."/>
            <person name="Tettelin H."/>
            <person name="Glass J.I."/>
            <person name="Rusch D."/>
            <person name="Podicherti R."/>
            <person name="Tsui H.-C.T."/>
            <person name="Winkler M.E."/>
        </authorList>
    </citation>
    <scope>NUCLEOTIDE SEQUENCE</scope>
</reference>
<dbReference type="InterPro" id="IPR036676">
    <property type="entry name" value="PurM-like_C_sf"/>
</dbReference>
<feature type="domain" description="PurM-like C-terminal" evidence="9">
    <location>
        <begin position="572"/>
        <end position="711"/>
    </location>
</feature>
<evidence type="ECO:0000256" key="4">
    <source>
        <dbReference type="ARBA" id="ARBA00022741"/>
    </source>
</evidence>
<name>A0A381QWX8_9ZZZZ</name>
<dbReference type="GO" id="GO:0006189">
    <property type="term" value="P:'de novo' IMP biosynthetic process"/>
    <property type="evidence" value="ECO:0007669"/>
    <property type="project" value="InterPro"/>
</dbReference>
<feature type="domain" description="PurM-like C-terminal" evidence="9">
    <location>
        <begin position="201"/>
        <end position="355"/>
    </location>
</feature>
<proteinExistence type="inferred from homology"/>
<dbReference type="CDD" id="cd02203">
    <property type="entry name" value="PurL_repeat1"/>
    <property type="match status" value="1"/>
</dbReference>
<dbReference type="NCBIfam" id="NF002290">
    <property type="entry name" value="PRK01213.1"/>
    <property type="match status" value="1"/>
</dbReference>
<dbReference type="FunFam" id="3.30.1330.10:FF:000004">
    <property type="entry name" value="Phosphoribosylformylglycinamidine synthase subunit PurL"/>
    <property type="match status" value="1"/>
</dbReference>
<evidence type="ECO:0000256" key="2">
    <source>
        <dbReference type="ARBA" id="ARBA00022598"/>
    </source>
</evidence>
<evidence type="ECO:0000259" key="8">
    <source>
        <dbReference type="Pfam" id="PF00586"/>
    </source>
</evidence>
<evidence type="ECO:0000256" key="7">
    <source>
        <dbReference type="ARBA" id="ARBA00022842"/>
    </source>
</evidence>
<dbReference type="PANTHER" id="PTHR43555:SF1">
    <property type="entry name" value="PHOSPHORIBOSYLFORMYLGLYCINAMIDINE SYNTHASE SUBUNIT PURL"/>
    <property type="match status" value="1"/>
</dbReference>
<dbReference type="Gene3D" id="3.30.1330.10">
    <property type="entry name" value="PurM-like, N-terminal domain"/>
    <property type="match status" value="2"/>
</dbReference>
<accession>A0A381QWX8</accession>
<dbReference type="Pfam" id="PF02769">
    <property type="entry name" value="AIRS_C"/>
    <property type="match status" value="2"/>
</dbReference>
<dbReference type="InterPro" id="IPR016188">
    <property type="entry name" value="PurM-like_N"/>
</dbReference>
<dbReference type="Gene3D" id="3.90.650.10">
    <property type="entry name" value="PurM-like C-terminal domain"/>
    <property type="match status" value="2"/>
</dbReference>
<feature type="domain" description="Phosphoribosylformylglycinamidine synthase linker" evidence="10">
    <location>
        <begin position="13"/>
        <end position="52"/>
    </location>
</feature>
<protein>
    <recommendedName>
        <fullName evidence="12">PurM-like C-terminal domain-containing protein</fullName>
    </recommendedName>
</protein>
<evidence type="ECO:0000256" key="5">
    <source>
        <dbReference type="ARBA" id="ARBA00022755"/>
    </source>
</evidence>
<keyword evidence="6" id="KW-0067">ATP-binding</keyword>
<evidence type="ECO:0008006" key="12">
    <source>
        <dbReference type="Google" id="ProtNLM"/>
    </source>
</evidence>
<organism evidence="11">
    <name type="scientific">marine metagenome</name>
    <dbReference type="NCBI Taxonomy" id="408172"/>
    <lineage>
        <taxon>unclassified sequences</taxon>
        <taxon>metagenomes</taxon>
        <taxon>ecological metagenomes</taxon>
    </lineage>
</organism>
<evidence type="ECO:0000256" key="1">
    <source>
        <dbReference type="ARBA" id="ARBA00022490"/>
    </source>
</evidence>